<dbReference type="GO" id="GO:0008360">
    <property type="term" value="P:regulation of cell shape"/>
    <property type="evidence" value="ECO:0007669"/>
    <property type="project" value="UniProtKB-KW"/>
</dbReference>
<comment type="pathway">
    <text evidence="2 3">Cell wall biogenesis; peptidoglycan biosynthesis.</text>
</comment>
<dbReference type="UniPathway" id="UPA00219"/>
<feature type="binding site" evidence="2">
    <location>
        <position position="186"/>
    </location>
    <ligand>
        <name>UDP-N-acetyl-alpha-D-muramoyl-L-alanyl-D-glutamate</name>
        <dbReference type="ChEBI" id="CHEBI:83900"/>
    </ligand>
</feature>
<keyword evidence="2 3" id="KW-0131">Cell cycle</keyword>
<comment type="subcellular location">
    <subcellularLocation>
        <location evidence="2 3">Cytoplasm</location>
    </subcellularLocation>
</comment>
<comment type="function">
    <text evidence="2">Catalyzes the addition of an amino acid to the nucleotide precursor UDP-N-acetylmuramoyl-L-alanyl-D-glutamate (UMAG) in the biosynthesis of bacterial cell-wall peptidoglycan.</text>
</comment>
<dbReference type="NCBIfam" id="TIGR01085">
    <property type="entry name" value="murE"/>
    <property type="match status" value="1"/>
</dbReference>
<dbReference type="OrthoDB" id="9800958at2"/>
<dbReference type="InterPro" id="IPR036565">
    <property type="entry name" value="Mur-like_cat_sf"/>
</dbReference>
<dbReference type="SUPFAM" id="SSF53244">
    <property type="entry name" value="MurD-like peptide ligases, peptide-binding domain"/>
    <property type="match status" value="1"/>
</dbReference>
<dbReference type="InterPro" id="IPR035911">
    <property type="entry name" value="MurE/MurF_N"/>
</dbReference>
<dbReference type="EC" id="6.3.2.-" evidence="2"/>
<keyword evidence="2 3" id="KW-0961">Cell wall biogenesis/degradation</keyword>
<feature type="domain" description="Mur ligase C-terminal" evidence="4">
    <location>
        <begin position="331"/>
        <end position="457"/>
    </location>
</feature>
<dbReference type="HAMAP" id="MF_00208">
    <property type="entry name" value="MurE"/>
    <property type="match status" value="1"/>
</dbReference>
<dbReference type="GO" id="GO:0000287">
    <property type="term" value="F:magnesium ion binding"/>
    <property type="evidence" value="ECO:0007669"/>
    <property type="project" value="UniProtKB-UniRule"/>
</dbReference>
<accession>U2EEL9</accession>
<proteinExistence type="inferred from homology"/>
<dbReference type="SUPFAM" id="SSF53623">
    <property type="entry name" value="MurD-like peptide ligases, catalytic domain"/>
    <property type="match status" value="1"/>
</dbReference>
<dbReference type="RefSeq" id="WP_008826480.1">
    <property type="nucleotide sequence ID" value="NZ_AFNU02000001.1"/>
</dbReference>
<keyword evidence="2" id="KW-0460">Magnesium</keyword>
<dbReference type="GO" id="GO:0005737">
    <property type="term" value="C:cytoplasm"/>
    <property type="evidence" value="ECO:0007669"/>
    <property type="project" value="UniProtKB-SubCell"/>
</dbReference>
<dbReference type="Pfam" id="PF08245">
    <property type="entry name" value="Mur_ligase_M"/>
    <property type="match status" value="1"/>
</dbReference>
<feature type="binding site" evidence="2">
    <location>
        <position position="32"/>
    </location>
    <ligand>
        <name>UDP-N-acetyl-alpha-D-muramoyl-L-alanyl-D-glutamate</name>
        <dbReference type="ChEBI" id="CHEBI:83900"/>
    </ligand>
</feature>
<keyword evidence="2" id="KW-0963">Cytoplasm</keyword>
<dbReference type="Gene3D" id="3.90.190.20">
    <property type="entry name" value="Mur ligase, C-terminal domain"/>
    <property type="match status" value="1"/>
</dbReference>
<dbReference type="EMBL" id="AFNU02000001">
    <property type="protein sequence ID" value="ERJ13413.1"/>
    <property type="molecule type" value="Genomic_DNA"/>
</dbReference>
<comment type="cofactor">
    <cofactor evidence="2">
        <name>Mg(2+)</name>
        <dbReference type="ChEBI" id="CHEBI:18420"/>
    </cofactor>
</comment>
<protein>
    <recommendedName>
        <fullName evidence="2">UDP-N-acetylmuramyl-tripeptide synthetase</fullName>
        <ecNumber evidence="2">6.3.2.-</ecNumber>
    </recommendedName>
    <alternativeName>
        <fullName evidence="2">UDP-MurNAc-tripeptide synthetase</fullName>
    </alternativeName>
</protein>
<dbReference type="eggNOG" id="COG0769">
    <property type="taxonomic scope" value="Bacteria"/>
</dbReference>
<keyword evidence="7" id="KW-1185">Reference proteome</keyword>
<dbReference type="InterPro" id="IPR036615">
    <property type="entry name" value="Mur_ligase_C_dom_sf"/>
</dbReference>
<evidence type="ECO:0000256" key="1">
    <source>
        <dbReference type="ARBA" id="ARBA00005898"/>
    </source>
</evidence>
<dbReference type="AlphaFoldDB" id="U2EEL9"/>
<dbReference type="PANTHER" id="PTHR23135">
    <property type="entry name" value="MUR LIGASE FAMILY MEMBER"/>
    <property type="match status" value="1"/>
</dbReference>
<dbReference type="Proteomes" id="UP000005707">
    <property type="component" value="Unassembled WGS sequence"/>
</dbReference>
<feature type="binding site" evidence="2">
    <location>
        <position position="178"/>
    </location>
    <ligand>
        <name>UDP-N-acetyl-alpha-D-muramoyl-L-alanyl-D-glutamate</name>
        <dbReference type="ChEBI" id="CHEBI:83900"/>
    </ligand>
</feature>
<evidence type="ECO:0000259" key="5">
    <source>
        <dbReference type="Pfam" id="PF08245"/>
    </source>
</evidence>
<keyword evidence="2 6" id="KW-0436">Ligase</keyword>
<dbReference type="GO" id="GO:0051301">
    <property type="term" value="P:cell division"/>
    <property type="evidence" value="ECO:0007669"/>
    <property type="project" value="UniProtKB-KW"/>
</dbReference>
<sequence length="487" mass="55530">MVISQLLKDVHIKYKSPNVYPNIEIEHITENTGDLLNHTCFFCIRGKFFDGHHLIEQLDHNKTSLIIAEEKLDTEIPYIVVDNTRKALALISRNFNNNPTSKLNMVGVTGTDGKTTTSLIIKHLIDTFTSCAYIGTNGLYYKNKRIPTELTTPKPIHLHKYLTDLIKEQVNYVSMEVSSQGLDYYRAEGIEFNIAVFTNISHEHLDHHKTFDNYLNSKMKLFKQLKEDDVAIINFDQEEIAMKIIQNCKAKVFTYGMNKKADFYISNVSSSMYQTKYDLHTPFGNFYDINLNLFGDFNALNSVAALITCYSLGFDFKKAISALNYINSIEGRMQILDERQPFNVIVDFAHTPNSLDKLLNNISPLKRNKMTVVFGSAGDRDKTKRPIMGQVTSKYADKIILTSEDPKTEEPLDIINSIYSGIDDIGKVEIIPDRKIAIEKALSEADLDDFVVITGKGNESSQQFNGYSVEHNDIHIATTFLKRRYHK</sequence>
<comment type="PTM">
    <text evidence="2">Carboxylation is probably crucial for Mg(2+) binding and, consequently, for the gamma-phosphate positioning of ATP.</text>
</comment>
<comment type="caution">
    <text evidence="6">The sequence shown here is derived from an EMBL/GenBank/DDBJ whole genome shotgun (WGS) entry which is preliminary data.</text>
</comment>
<feature type="modified residue" description="N6-carboxylysine" evidence="2">
    <location>
        <position position="218"/>
    </location>
</feature>
<dbReference type="InParanoid" id="U2EEL9"/>
<dbReference type="NCBIfam" id="NF001126">
    <property type="entry name" value="PRK00139.1-4"/>
    <property type="match status" value="1"/>
</dbReference>
<keyword evidence="2 3" id="KW-0132">Cell division</keyword>
<dbReference type="InterPro" id="IPR004101">
    <property type="entry name" value="Mur_ligase_C"/>
</dbReference>
<keyword evidence="2 3" id="KW-0133">Cell shape</keyword>
<organism evidence="6 7">
    <name type="scientific">Haloplasma contractile SSD-17B</name>
    <dbReference type="NCBI Taxonomy" id="1033810"/>
    <lineage>
        <taxon>Bacteria</taxon>
        <taxon>Bacillati</taxon>
        <taxon>Mycoplasmatota</taxon>
        <taxon>Mollicutes</taxon>
        <taxon>Haloplasmatales</taxon>
        <taxon>Haloplasmataceae</taxon>
        <taxon>Haloplasma</taxon>
    </lineage>
</organism>
<reference evidence="6 7" key="1">
    <citation type="journal article" date="2011" name="J. Bacteriol.">
        <title>Genome sequence of Haloplasma contractile, an unusual contractile bacterium from a deep-sea anoxic brine lake.</title>
        <authorList>
            <person name="Antunes A."/>
            <person name="Alam I."/>
            <person name="El Dorry H."/>
            <person name="Siam R."/>
            <person name="Robertson A."/>
            <person name="Bajic V.B."/>
            <person name="Stingl U."/>
        </authorList>
    </citation>
    <scope>NUCLEOTIDE SEQUENCE [LARGE SCALE GENOMIC DNA]</scope>
    <source>
        <strain evidence="6 7">SSD-17B</strain>
    </source>
</reference>
<dbReference type="PANTHER" id="PTHR23135:SF4">
    <property type="entry name" value="UDP-N-ACETYLMURAMOYL-L-ALANYL-D-GLUTAMATE--2,6-DIAMINOPIMELATE LIGASE MURE HOMOLOG, CHLOROPLASTIC"/>
    <property type="match status" value="1"/>
</dbReference>
<dbReference type="Pfam" id="PF02875">
    <property type="entry name" value="Mur_ligase_C"/>
    <property type="match status" value="1"/>
</dbReference>
<keyword evidence="2" id="KW-0547">Nucleotide-binding</keyword>
<dbReference type="Gene3D" id="3.40.1190.10">
    <property type="entry name" value="Mur-like, catalytic domain"/>
    <property type="match status" value="1"/>
</dbReference>
<dbReference type="STRING" id="1033810.HLPCO_000064"/>
<dbReference type="InterPro" id="IPR005761">
    <property type="entry name" value="UDP-N-AcMur-Glu-dNH2Pim_ligase"/>
</dbReference>
<dbReference type="GO" id="GO:0071555">
    <property type="term" value="P:cell wall organization"/>
    <property type="evidence" value="ECO:0007669"/>
    <property type="project" value="UniProtKB-KW"/>
</dbReference>
<keyword evidence="2 3" id="KW-0573">Peptidoglycan synthesis</keyword>
<feature type="binding site" evidence="2">
    <location>
        <begin position="151"/>
        <end position="152"/>
    </location>
    <ligand>
        <name>UDP-N-acetyl-alpha-D-muramoyl-L-alanyl-D-glutamate</name>
        <dbReference type="ChEBI" id="CHEBI:83900"/>
    </ligand>
</feature>
<dbReference type="GO" id="GO:0016881">
    <property type="term" value="F:acid-amino acid ligase activity"/>
    <property type="evidence" value="ECO:0007669"/>
    <property type="project" value="UniProtKB-UniRule"/>
</dbReference>
<feature type="binding site" evidence="2">
    <location>
        <begin position="110"/>
        <end position="116"/>
    </location>
    <ligand>
        <name>ATP</name>
        <dbReference type="ChEBI" id="CHEBI:30616"/>
    </ligand>
</feature>
<comment type="similarity">
    <text evidence="1 2">Belongs to the MurCDEF family. MurE subfamily.</text>
</comment>
<comment type="caution">
    <text evidence="2">Lacks conserved residue(s) required for the propagation of feature annotation.</text>
</comment>
<evidence type="ECO:0000256" key="2">
    <source>
        <dbReference type="HAMAP-Rule" id="MF_00208"/>
    </source>
</evidence>
<dbReference type="GO" id="GO:0009252">
    <property type="term" value="P:peptidoglycan biosynthetic process"/>
    <property type="evidence" value="ECO:0007669"/>
    <property type="project" value="UniProtKB-UniRule"/>
</dbReference>
<reference evidence="6 7" key="2">
    <citation type="journal article" date="2013" name="PLoS ONE">
        <title>INDIGO - INtegrated Data Warehouse of MIcrobial GenOmes with Examples from the Red Sea Extremophiles.</title>
        <authorList>
            <person name="Alam I."/>
            <person name="Antunes A."/>
            <person name="Kamau A.A."/>
            <person name="Ba Alawi W."/>
            <person name="Kalkatawi M."/>
            <person name="Stingl U."/>
            <person name="Bajic V.B."/>
        </authorList>
    </citation>
    <scope>NUCLEOTIDE SEQUENCE [LARGE SCALE GENOMIC DNA]</scope>
    <source>
        <strain evidence="6 7">SSD-17B</strain>
    </source>
</reference>
<evidence type="ECO:0000313" key="7">
    <source>
        <dbReference type="Proteomes" id="UP000005707"/>
    </source>
</evidence>
<evidence type="ECO:0000256" key="3">
    <source>
        <dbReference type="RuleBase" id="RU004135"/>
    </source>
</evidence>
<name>U2EEL9_9MOLU</name>
<gene>
    <name evidence="2 6" type="primary">murE</name>
    <name evidence="6" type="ORF">HLPCO_000064</name>
</gene>
<dbReference type="SUPFAM" id="SSF63418">
    <property type="entry name" value="MurE/MurF N-terminal domain"/>
    <property type="match status" value="1"/>
</dbReference>
<evidence type="ECO:0000313" key="6">
    <source>
        <dbReference type="EMBL" id="ERJ13413.1"/>
    </source>
</evidence>
<dbReference type="Gene3D" id="3.40.1390.10">
    <property type="entry name" value="MurE/MurF, N-terminal domain"/>
    <property type="match status" value="1"/>
</dbReference>
<keyword evidence="2" id="KW-0067">ATP-binding</keyword>
<dbReference type="GO" id="GO:0005524">
    <property type="term" value="F:ATP binding"/>
    <property type="evidence" value="ECO:0007669"/>
    <property type="project" value="UniProtKB-UniRule"/>
</dbReference>
<feature type="domain" description="Mur ligase central" evidence="5">
    <location>
        <begin position="108"/>
        <end position="308"/>
    </location>
</feature>
<evidence type="ECO:0000259" key="4">
    <source>
        <dbReference type="Pfam" id="PF02875"/>
    </source>
</evidence>
<dbReference type="InterPro" id="IPR013221">
    <property type="entry name" value="Mur_ligase_cen"/>
</dbReference>